<evidence type="ECO:0000313" key="2">
    <source>
        <dbReference type="Proteomes" id="UP000000391"/>
    </source>
</evidence>
<gene>
    <name evidence="1" type="ordered locus">Metev_1970</name>
</gene>
<sequence>MSGINPGTVSPKGSDKHKHLIVAIHQIMEEYGWRGIEKHIGSQYDLIIYVKSDSNLEKIELKAQVLGTRLSVNFLGRFAKRNILDKIFDLNTYEIPKKFELAKYVADDGSILNEQRLRNVIGIVVRELEDAAGKK</sequence>
<keyword evidence="2" id="KW-1185">Reference proteome</keyword>
<dbReference type="STRING" id="644295.Metev_1970"/>
<reference evidence="1 2" key="1">
    <citation type="submission" date="2010-06" db="EMBL/GenBank/DDBJ databases">
        <title>Complete sequence chromosome of Methanohalobium evestigatum Z-7303.</title>
        <authorList>
            <consortium name="US DOE Joint Genome Institute"/>
            <person name="Lucas S."/>
            <person name="Copeland A."/>
            <person name="Lapidus A."/>
            <person name="Cheng J.-F."/>
            <person name="Bruce D."/>
            <person name="Goodwin L."/>
            <person name="Pitluck S."/>
            <person name="Saunders E."/>
            <person name="Detter J.C."/>
            <person name="Han C."/>
            <person name="Tapia R."/>
            <person name="Land M."/>
            <person name="Hauser L."/>
            <person name="Kyrpides N."/>
            <person name="Mikhailova N."/>
            <person name="Sieprawska-Lupa M."/>
            <person name="Whitman W.B."/>
            <person name="Anderson I."/>
            <person name="Woyke T."/>
        </authorList>
    </citation>
    <scope>NUCLEOTIDE SEQUENCE [LARGE SCALE GENOMIC DNA]</scope>
    <source>
        <strain evidence="2">ATCC BAA-1072 / DSM 3721 / NBRC 107634 / OCM 161 / Z-7303</strain>
    </source>
</reference>
<organism evidence="1 2">
    <name type="scientific">Methanohalobium evestigatum (strain ATCC BAA-1072 / DSM 3721 / NBRC 107634 / OCM 161 / Z-7303)</name>
    <dbReference type="NCBI Taxonomy" id="644295"/>
    <lineage>
        <taxon>Archaea</taxon>
        <taxon>Methanobacteriati</taxon>
        <taxon>Methanobacteriota</taxon>
        <taxon>Stenosarchaea group</taxon>
        <taxon>Methanomicrobia</taxon>
        <taxon>Methanosarcinales</taxon>
        <taxon>Methanosarcinaceae</taxon>
        <taxon>Methanohalobium</taxon>
    </lineage>
</organism>
<dbReference type="Proteomes" id="UP000000391">
    <property type="component" value="Chromosome"/>
</dbReference>
<dbReference type="GeneID" id="9347629"/>
<evidence type="ECO:0000313" key="1">
    <source>
        <dbReference type="EMBL" id="ADI74800.1"/>
    </source>
</evidence>
<dbReference type="OrthoDB" id="123810at2157"/>
<name>D7EAC9_METEZ</name>
<dbReference type="HOGENOM" id="CLU_1891415_0_0_2"/>
<dbReference type="EMBL" id="CP002069">
    <property type="protein sequence ID" value="ADI74800.1"/>
    <property type="molecule type" value="Genomic_DNA"/>
</dbReference>
<dbReference type="AlphaFoldDB" id="D7EAC9"/>
<protein>
    <submittedName>
        <fullName evidence="1">Uncharacterized protein</fullName>
    </submittedName>
</protein>
<accession>D7EAC9</accession>
<proteinExistence type="predicted"/>
<dbReference type="KEGG" id="mev:Metev_1970"/>
<dbReference type="RefSeq" id="WP_013195365.1">
    <property type="nucleotide sequence ID" value="NC_014253.1"/>
</dbReference>